<dbReference type="EMBL" id="FMTL01000002">
    <property type="protein sequence ID" value="SCW71169.1"/>
    <property type="molecule type" value="Genomic_DNA"/>
</dbReference>
<evidence type="ECO:0000256" key="2">
    <source>
        <dbReference type="ARBA" id="ARBA00023015"/>
    </source>
</evidence>
<dbReference type="Pfam" id="PF00126">
    <property type="entry name" value="HTH_1"/>
    <property type="match status" value="1"/>
</dbReference>
<keyword evidence="4" id="KW-0804">Transcription</keyword>
<evidence type="ECO:0000256" key="1">
    <source>
        <dbReference type="ARBA" id="ARBA00009437"/>
    </source>
</evidence>
<dbReference type="Gene3D" id="1.10.10.10">
    <property type="entry name" value="Winged helix-like DNA-binding domain superfamily/Winged helix DNA-binding domain"/>
    <property type="match status" value="1"/>
</dbReference>
<evidence type="ECO:0000259" key="5">
    <source>
        <dbReference type="PROSITE" id="PS50931"/>
    </source>
</evidence>
<dbReference type="InterPro" id="IPR000847">
    <property type="entry name" value="LysR_HTH_N"/>
</dbReference>
<feature type="domain" description="HTH lysR-type" evidence="5">
    <location>
        <begin position="5"/>
        <end position="62"/>
    </location>
</feature>
<dbReference type="CDD" id="cd08475">
    <property type="entry name" value="PBP2_CrgA_like_6"/>
    <property type="match status" value="1"/>
</dbReference>
<dbReference type="FunFam" id="1.10.10.10:FF:000001">
    <property type="entry name" value="LysR family transcriptional regulator"/>
    <property type="match status" value="1"/>
</dbReference>
<dbReference type="Gene3D" id="3.40.190.290">
    <property type="match status" value="1"/>
</dbReference>
<organism evidence="6 7">
    <name type="scientific">Pseudomonas peli</name>
    <dbReference type="NCBI Taxonomy" id="592361"/>
    <lineage>
        <taxon>Bacteria</taxon>
        <taxon>Pseudomonadati</taxon>
        <taxon>Pseudomonadota</taxon>
        <taxon>Gammaproteobacteria</taxon>
        <taxon>Pseudomonadales</taxon>
        <taxon>Pseudomonadaceae</taxon>
        <taxon>Pseudomonas</taxon>
    </lineage>
</organism>
<dbReference type="InterPro" id="IPR036388">
    <property type="entry name" value="WH-like_DNA-bd_sf"/>
</dbReference>
<evidence type="ECO:0000313" key="6">
    <source>
        <dbReference type="EMBL" id="SCW71169.1"/>
    </source>
</evidence>
<proteinExistence type="inferred from homology"/>
<reference evidence="6 7" key="1">
    <citation type="submission" date="2016-10" db="EMBL/GenBank/DDBJ databases">
        <authorList>
            <person name="Varghese N."/>
            <person name="Submissions S."/>
        </authorList>
    </citation>
    <scope>NUCLEOTIDE SEQUENCE [LARGE SCALE GENOMIC DNA]</scope>
    <source>
        <strain evidence="6 7">DSM 17833</strain>
    </source>
</reference>
<dbReference type="RefSeq" id="WP_090253885.1">
    <property type="nucleotide sequence ID" value="NZ_FMTL01000002.1"/>
</dbReference>
<gene>
    <name evidence="6" type="ORF">SAMN05216370_3041</name>
</gene>
<keyword evidence="7" id="KW-1185">Reference proteome</keyword>
<comment type="similarity">
    <text evidence="1">Belongs to the LysR transcriptional regulatory family.</text>
</comment>
<dbReference type="GO" id="GO:0043565">
    <property type="term" value="F:sequence-specific DNA binding"/>
    <property type="evidence" value="ECO:0007669"/>
    <property type="project" value="TreeGrafter"/>
</dbReference>
<dbReference type="GO" id="GO:0003700">
    <property type="term" value="F:DNA-binding transcription factor activity"/>
    <property type="evidence" value="ECO:0007669"/>
    <property type="project" value="InterPro"/>
</dbReference>
<dbReference type="Proteomes" id="UP000242418">
    <property type="component" value="Unassembled WGS sequence"/>
</dbReference>
<sequence>MFSSERLKGIDVFVCVAELGSFTAAAERLSLTSSAVSKGIARLESRLDIRLFERTTRRLALTDAGTAFYRTCTRVLSDLEESELALHAEFLEPRGSIRIDLPASYGRLHVLPVILHFVKQYPLLTPHISFTDSFVEPADQGIDLLVRIGGSDVWPTTLRHRYLGAERLIYCAAPEYLSRRGIPTTEAALEEHDCVLYGLSNGLVSPWYREGPQPGDKKRRIMPARIAVGDGEGEVLAVLAGYGIAQLPTWLVQTHLDSGALVEVLPQLSSDGLPMNLVWLKKRETLPKVNALLEVLAKCLSPSGHTLPTPPDK</sequence>
<dbReference type="PRINTS" id="PR00039">
    <property type="entry name" value="HTHLYSR"/>
</dbReference>
<dbReference type="PANTHER" id="PTHR30537:SF72">
    <property type="entry name" value="LYSR FAMILY TRANSCRIPTIONAL REGULATOR"/>
    <property type="match status" value="1"/>
</dbReference>
<dbReference type="InterPro" id="IPR005119">
    <property type="entry name" value="LysR_subst-bd"/>
</dbReference>
<dbReference type="InterPro" id="IPR058163">
    <property type="entry name" value="LysR-type_TF_proteobact-type"/>
</dbReference>
<dbReference type="PANTHER" id="PTHR30537">
    <property type="entry name" value="HTH-TYPE TRANSCRIPTIONAL REGULATOR"/>
    <property type="match status" value="1"/>
</dbReference>
<comment type="caution">
    <text evidence="6">The sequence shown here is derived from an EMBL/GenBank/DDBJ whole genome shotgun (WGS) entry which is preliminary data.</text>
</comment>
<dbReference type="PROSITE" id="PS50931">
    <property type="entry name" value="HTH_LYSR"/>
    <property type="match status" value="1"/>
</dbReference>
<dbReference type="Pfam" id="PF03466">
    <property type="entry name" value="LysR_substrate"/>
    <property type="match status" value="1"/>
</dbReference>
<dbReference type="SUPFAM" id="SSF46785">
    <property type="entry name" value="Winged helix' DNA-binding domain"/>
    <property type="match status" value="1"/>
</dbReference>
<dbReference type="SUPFAM" id="SSF53850">
    <property type="entry name" value="Periplasmic binding protein-like II"/>
    <property type="match status" value="1"/>
</dbReference>
<evidence type="ECO:0000256" key="3">
    <source>
        <dbReference type="ARBA" id="ARBA00023125"/>
    </source>
</evidence>
<keyword evidence="3 6" id="KW-0238">DNA-binding</keyword>
<name>A0AB37ZA59_9PSED</name>
<dbReference type="InterPro" id="IPR036390">
    <property type="entry name" value="WH_DNA-bd_sf"/>
</dbReference>
<dbReference type="GO" id="GO:0006351">
    <property type="term" value="P:DNA-templated transcription"/>
    <property type="evidence" value="ECO:0007669"/>
    <property type="project" value="TreeGrafter"/>
</dbReference>
<keyword evidence="2" id="KW-0805">Transcription regulation</keyword>
<evidence type="ECO:0000313" key="7">
    <source>
        <dbReference type="Proteomes" id="UP000242418"/>
    </source>
</evidence>
<protein>
    <submittedName>
        <fullName evidence="6">DNA-binding transcriptional regulator, LysR family</fullName>
    </submittedName>
</protein>
<evidence type="ECO:0000256" key="4">
    <source>
        <dbReference type="ARBA" id="ARBA00023163"/>
    </source>
</evidence>
<dbReference type="AlphaFoldDB" id="A0AB37ZA59"/>
<accession>A0AB37ZA59</accession>